<gene>
    <name evidence="1" type="ORF">GCM10009810_01710</name>
</gene>
<keyword evidence="2" id="KW-1185">Reference proteome</keyword>
<dbReference type="EMBL" id="BAAAPN010000003">
    <property type="protein sequence ID" value="GAA1744695.1"/>
    <property type="molecule type" value="Genomic_DNA"/>
</dbReference>
<evidence type="ECO:0000313" key="2">
    <source>
        <dbReference type="Proteomes" id="UP001501475"/>
    </source>
</evidence>
<dbReference type="Gene3D" id="1.10.287.1060">
    <property type="entry name" value="ESAT-6-like"/>
    <property type="match status" value="1"/>
</dbReference>
<dbReference type="Proteomes" id="UP001501475">
    <property type="component" value="Unassembled WGS sequence"/>
</dbReference>
<accession>A0ABN2JZF8</accession>
<name>A0ABN2JZF8_9MICO</name>
<dbReference type="RefSeq" id="WP_344060756.1">
    <property type="nucleotide sequence ID" value="NZ_BAAAPN010000003.1"/>
</dbReference>
<comment type="caution">
    <text evidence="1">The sequence shown here is derived from an EMBL/GenBank/DDBJ whole genome shotgun (WGS) entry which is preliminary data.</text>
</comment>
<reference evidence="1 2" key="1">
    <citation type="journal article" date="2019" name="Int. J. Syst. Evol. Microbiol.">
        <title>The Global Catalogue of Microorganisms (GCM) 10K type strain sequencing project: providing services to taxonomists for standard genome sequencing and annotation.</title>
        <authorList>
            <consortium name="The Broad Institute Genomics Platform"/>
            <consortium name="The Broad Institute Genome Sequencing Center for Infectious Disease"/>
            <person name="Wu L."/>
            <person name="Ma J."/>
        </authorList>
    </citation>
    <scope>NUCLEOTIDE SEQUENCE [LARGE SCALE GENOMIC DNA]</scope>
    <source>
        <strain evidence="1 2">JCM 15591</strain>
    </source>
</reference>
<organism evidence="1 2">
    <name type="scientific">Nostocoides vanveenii</name>
    <dbReference type="NCBI Taxonomy" id="330835"/>
    <lineage>
        <taxon>Bacteria</taxon>
        <taxon>Bacillati</taxon>
        <taxon>Actinomycetota</taxon>
        <taxon>Actinomycetes</taxon>
        <taxon>Micrococcales</taxon>
        <taxon>Intrasporangiaceae</taxon>
        <taxon>Nostocoides</taxon>
    </lineage>
</organism>
<evidence type="ECO:0000313" key="1">
    <source>
        <dbReference type="EMBL" id="GAA1744695.1"/>
    </source>
</evidence>
<sequence>MAITHGMNVDSVKSIARGLDQQANSLDRVLQDAGRALGQAESIWRGNDRASFSARWTGVHRPALIGLRDDLRHLAKRAQDNAAAQERHSDHLMATAGGSSDGTGGGAGPLTPELLDVWRQVVGGKDAELQQWLDDSGLSSANDILRFFDNVLSSSVAKNIADFGPLKYANLAADTVAVTNDLTILFDGTKSFEDRFFAFTDATSKIIDKMGPVGQLGSMSIDIWTFNAQMAMETDWSAQGFEDFKNGLFPPGTDYSPQGIADTFTYAWQHPGETGEAFNESIYDLWGWKFWPKN</sequence>
<protein>
    <recommendedName>
        <fullName evidence="3">WXG100 family type VII secretion target</fullName>
    </recommendedName>
</protein>
<proteinExistence type="predicted"/>
<evidence type="ECO:0008006" key="3">
    <source>
        <dbReference type="Google" id="ProtNLM"/>
    </source>
</evidence>